<dbReference type="EMBL" id="CP159534">
    <property type="protein sequence ID" value="XCJ74759.1"/>
    <property type="molecule type" value="Genomic_DNA"/>
</dbReference>
<keyword evidence="1" id="KW-0472">Membrane</keyword>
<feature type="transmembrane region" description="Helical" evidence="1">
    <location>
        <begin position="27"/>
        <end position="46"/>
    </location>
</feature>
<dbReference type="RefSeq" id="WP_353946196.1">
    <property type="nucleotide sequence ID" value="NZ_CP159534.1"/>
</dbReference>
<accession>A0AAU8J1U1</accession>
<dbReference type="KEGG" id="stac:ABII15_34435"/>
<protein>
    <submittedName>
        <fullName evidence="2">Uncharacterized protein</fullName>
    </submittedName>
</protein>
<dbReference type="AlphaFoldDB" id="A0AAU8J1U1"/>
<proteinExistence type="predicted"/>
<organism evidence="2">
    <name type="scientific">Streptomyces tabacisoli</name>
    <dbReference type="NCBI Taxonomy" id="3156398"/>
    <lineage>
        <taxon>Bacteria</taxon>
        <taxon>Bacillati</taxon>
        <taxon>Actinomycetota</taxon>
        <taxon>Actinomycetes</taxon>
        <taxon>Kitasatosporales</taxon>
        <taxon>Streptomycetaceae</taxon>
        <taxon>Streptomyces</taxon>
    </lineage>
</organism>
<gene>
    <name evidence="2" type="ORF">ABII15_34435</name>
</gene>
<evidence type="ECO:0000256" key="1">
    <source>
        <dbReference type="SAM" id="Phobius"/>
    </source>
</evidence>
<reference evidence="2" key="1">
    <citation type="submission" date="2024-06" db="EMBL/GenBank/DDBJ databases">
        <title>Streptomyces sp. strain HUAS MG91 genome sequences.</title>
        <authorList>
            <person name="Mo P."/>
        </authorList>
    </citation>
    <scope>NUCLEOTIDE SEQUENCE</scope>
    <source>
        <strain evidence="2">HUAS MG91</strain>
    </source>
</reference>
<sequence>MYGNPVGAGMIGGAGTGALAMTGLSPLALLGLVVGAFTLIAAGLALRSLTPVISGRDRGPGPNS</sequence>
<keyword evidence="1" id="KW-1133">Transmembrane helix</keyword>
<evidence type="ECO:0000313" key="2">
    <source>
        <dbReference type="EMBL" id="XCJ74759.1"/>
    </source>
</evidence>
<name>A0AAU8J1U1_9ACTN</name>
<keyword evidence="1" id="KW-0812">Transmembrane</keyword>